<dbReference type="GO" id="GO:0072594">
    <property type="term" value="P:establishment of protein localization to organelle"/>
    <property type="evidence" value="ECO:0007669"/>
    <property type="project" value="TreeGrafter"/>
</dbReference>
<sequence>MIRAPKSGLLLLILTVHNEVNIFDKNNNLCLYANLTVDFSVAYKGTDNKTANFELPANATTKGSLCEKSSLLKLNFENGHSWSMNLTTDEKSYQANTITFSYNLNDTKLFPNASSQVNPDIKDVGIGTSYSCMSKDTIQSDTVNQTLWNVLIQAFVENNSTSKNGEFTSCIADLSTTTVAPTTHGTNSTTAAPVTNTTSIAPPTTTAPAPTLPAPTTGKYRINSSDTGAGCLLANFGLRIGLWRKYQEMNLEPNKTTASGSCKANSSELVLVSDSMTITLTFTNVTCLFLLQGVFSEANTSLSLWEASLGSSYLCNKEQNYTITGLLTLFTFDLHVQPFGVNKNVFSTAHECSMDDINILIPIIVGAALAGLIVIVVIAYVIGRRKTHVGYQTL</sequence>
<dbReference type="GO" id="GO:0005886">
    <property type="term" value="C:plasma membrane"/>
    <property type="evidence" value="ECO:0007669"/>
    <property type="project" value="UniProtKB-SubCell"/>
</dbReference>
<dbReference type="InterPro" id="IPR048524">
    <property type="entry name" value="Lamp2-like_TM"/>
</dbReference>
<evidence type="ECO:0000256" key="8">
    <source>
        <dbReference type="PROSITE-ProRule" id="PRU00740"/>
    </source>
</evidence>
<feature type="compositionally biased region" description="Polar residues" evidence="9">
    <location>
        <begin position="182"/>
        <end position="194"/>
    </location>
</feature>
<organism evidence="13 14">
    <name type="scientific">Mola mola</name>
    <name type="common">Ocean sunfish</name>
    <name type="synonym">Tetraodon mola</name>
    <dbReference type="NCBI Taxonomy" id="94237"/>
    <lineage>
        <taxon>Eukaryota</taxon>
        <taxon>Metazoa</taxon>
        <taxon>Chordata</taxon>
        <taxon>Craniata</taxon>
        <taxon>Vertebrata</taxon>
        <taxon>Euteleostomi</taxon>
        <taxon>Actinopterygii</taxon>
        <taxon>Neopterygii</taxon>
        <taxon>Teleostei</taxon>
        <taxon>Neoteleostei</taxon>
        <taxon>Acanthomorphata</taxon>
        <taxon>Eupercaria</taxon>
        <taxon>Tetraodontiformes</taxon>
        <taxon>Molidae</taxon>
        <taxon>Mola</taxon>
    </lineage>
</organism>
<evidence type="ECO:0000256" key="6">
    <source>
        <dbReference type="ARBA" id="ARBA00023136"/>
    </source>
</evidence>
<evidence type="ECO:0000256" key="9">
    <source>
        <dbReference type="SAM" id="MobiDB-lite"/>
    </source>
</evidence>
<dbReference type="InterPro" id="IPR002000">
    <property type="entry name" value="Lysosome-assoc_membr_glycop"/>
</dbReference>
<dbReference type="Pfam" id="PF21222">
    <property type="entry name" value="Lamp2_2nd"/>
    <property type="match status" value="1"/>
</dbReference>
<evidence type="ECO:0000256" key="4">
    <source>
        <dbReference type="ARBA" id="ARBA00022753"/>
    </source>
</evidence>
<dbReference type="Ensembl" id="ENSMMOT00000005378.1">
    <property type="protein sequence ID" value="ENSMMOP00000005283.1"/>
    <property type="gene ID" value="ENSMMOG00000004195.1"/>
</dbReference>
<evidence type="ECO:0000313" key="14">
    <source>
        <dbReference type="Proteomes" id="UP000261620"/>
    </source>
</evidence>
<dbReference type="GO" id="GO:0005765">
    <property type="term" value="C:lysosomal membrane"/>
    <property type="evidence" value="ECO:0007669"/>
    <property type="project" value="UniProtKB-SubCell"/>
</dbReference>
<protein>
    <submittedName>
        <fullName evidence="13">Uncharacterized protein</fullName>
    </submittedName>
</protein>
<evidence type="ECO:0000256" key="3">
    <source>
        <dbReference type="ARBA" id="ARBA00022729"/>
    </source>
</evidence>
<dbReference type="PANTHER" id="PTHR11506">
    <property type="entry name" value="LYSOSOME-ASSOCIATED MEMBRANE GLYCOPROTEIN"/>
    <property type="match status" value="1"/>
</dbReference>
<evidence type="ECO:0000256" key="1">
    <source>
        <dbReference type="ARBA" id="ARBA00004530"/>
    </source>
</evidence>
<reference evidence="13" key="2">
    <citation type="submission" date="2025-09" db="UniProtKB">
        <authorList>
            <consortium name="Ensembl"/>
        </authorList>
    </citation>
    <scope>IDENTIFICATION</scope>
</reference>
<reference evidence="13" key="1">
    <citation type="submission" date="2025-08" db="UniProtKB">
        <authorList>
            <consortium name="Ensembl"/>
        </authorList>
    </citation>
    <scope>IDENTIFICATION</scope>
</reference>
<evidence type="ECO:0000256" key="10">
    <source>
        <dbReference type="SAM" id="Phobius"/>
    </source>
</evidence>
<accession>A0A3Q3VUR7</accession>
<keyword evidence="7" id="KW-0325">Glycoprotein</keyword>
<feature type="disulfide bond" evidence="8">
    <location>
        <begin position="315"/>
        <end position="352"/>
    </location>
</feature>
<feature type="domain" description="Lysosome-associated membrane glycoprotein 2-like luminal" evidence="11">
    <location>
        <begin position="215"/>
        <end position="341"/>
    </location>
</feature>
<keyword evidence="6 8" id="KW-0472">Membrane</keyword>
<evidence type="ECO:0000259" key="11">
    <source>
        <dbReference type="Pfam" id="PF01299"/>
    </source>
</evidence>
<evidence type="ECO:0000256" key="5">
    <source>
        <dbReference type="ARBA" id="ARBA00022989"/>
    </source>
</evidence>
<keyword evidence="8" id="KW-0458">Lysosome</keyword>
<feature type="domain" description="Lysosome-associated membrane glycoprotein 2-like transmembrane" evidence="12">
    <location>
        <begin position="361"/>
        <end position="392"/>
    </location>
</feature>
<keyword evidence="4" id="KW-0967">Endosome</keyword>
<comment type="caution">
    <text evidence="8">Lacks conserved residue(s) required for the propagation of feature annotation.</text>
</comment>
<dbReference type="Gene3D" id="2.40.160.110">
    <property type="match status" value="2"/>
</dbReference>
<keyword evidence="14" id="KW-1185">Reference proteome</keyword>
<dbReference type="GO" id="GO:0031902">
    <property type="term" value="C:late endosome membrane"/>
    <property type="evidence" value="ECO:0007669"/>
    <property type="project" value="TreeGrafter"/>
</dbReference>
<keyword evidence="3" id="KW-0732">Signal</keyword>
<feature type="transmembrane region" description="Helical" evidence="10">
    <location>
        <begin position="359"/>
        <end position="382"/>
    </location>
</feature>
<feature type="compositionally biased region" description="Low complexity" evidence="9">
    <location>
        <begin position="195"/>
        <end position="217"/>
    </location>
</feature>
<keyword evidence="5 10" id="KW-1133">Transmembrane helix</keyword>
<comment type="similarity">
    <text evidence="8">Belongs to the LAMP family.</text>
</comment>
<comment type="subcellular location">
    <subcellularLocation>
        <location evidence="1">Endosome membrane</location>
        <topology evidence="1">Single-pass type I membrane protein</topology>
    </subcellularLocation>
    <subcellularLocation>
        <location evidence="8">Lysosome membrane</location>
        <topology evidence="8">Single-pass type I membrane protein</topology>
    </subcellularLocation>
</comment>
<proteinExistence type="inferred from homology"/>
<dbReference type="InterPro" id="IPR048528">
    <property type="entry name" value="Lamp2-like_luminal"/>
</dbReference>
<dbReference type="PROSITE" id="PS51407">
    <property type="entry name" value="LAMP_3"/>
    <property type="match status" value="1"/>
</dbReference>
<keyword evidence="2 8" id="KW-0812">Transmembrane</keyword>
<feature type="region of interest" description="Disordered" evidence="9">
    <location>
        <begin position="182"/>
        <end position="219"/>
    </location>
</feature>
<dbReference type="Proteomes" id="UP000261620">
    <property type="component" value="Unplaced"/>
</dbReference>
<name>A0A3Q3VUR7_MOLML</name>
<evidence type="ECO:0000313" key="13">
    <source>
        <dbReference type="Ensembl" id="ENSMMOP00000005283.1"/>
    </source>
</evidence>
<dbReference type="STRING" id="94237.ENSMMOP00000005283"/>
<dbReference type="AlphaFoldDB" id="A0A3Q3VUR7"/>
<evidence type="ECO:0000259" key="12">
    <source>
        <dbReference type="Pfam" id="PF21222"/>
    </source>
</evidence>
<dbReference type="PANTHER" id="PTHR11506:SF6">
    <property type="entry name" value="LYSOSOME-ASSOCIATED MEMBRANE GLYCOPROTEIN 2"/>
    <property type="match status" value="1"/>
</dbReference>
<feature type="domain" description="Lysosome-associated membrane glycoprotein 2-like luminal" evidence="11">
    <location>
        <begin position="25"/>
        <end position="155"/>
    </location>
</feature>
<keyword evidence="8" id="KW-1015">Disulfide bond</keyword>
<dbReference type="Pfam" id="PF01299">
    <property type="entry name" value="Lamp2-like_luminal"/>
    <property type="match status" value="2"/>
</dbReference>
<evidence type="ECO:0000256" key="2">
    <source>
        <dbReference type="ARBA" id="ARBA00022692"/>
    </source>
</evidence>
<evidence type="ECO:0000256" key="7">
    <source>
        <dbReference type="ARBA" id="ARBA00023180"/>
    </source>
</evidence>
<dbReference type="OMA" id="NDITIMF"/>